<accession>A0A9P4GD75</accession>
<dbReference type="Proteomes" id="UP000800039">
    <property type="component" value="Unassembled WGS sequence"/>
</dbReference>
<evidence type="ECO:0000313" key="2">
    <source>
        <dbReference type="Proteomes" id="UP000800039"/>
    </source>
</evidence>
<evidence type="ECO:0008006" key="3">
    <source>
        <dbReference type="Google" id="ProtNLM"/>
    </source>
</evidence>
<evidence type="ECO:0000313" key="1">
    <source>
        <dbReference type="EMBL" id="KAF1843237.1"/>
    </source>
</evidence>
<comment type="caution">
    <text evidence="1">The sequence shown here is derived from an EMBL/GenBank/DDBJ whole genome shotgun (WGS) entry which is preliminary data.</text>
</comment>
<dbReference type="SUPFAM" id="SSF56112">
    <property type="entry name" value="Protein kinase-like (PK-like)"/>
    <property type="match status" value="1"/>
</dbReference>
<dbReference type="GeneID" id="63850970"/>
<gene>
    <name evidence="1" type="ORF">K460DRAFT_368144</name>
</gene>
<protein>
    <recommendedName>
        <fullName evidence="3">Protein kinase domain-containing protein</fullName>
    </recommendedName>
</protein>
<dbReference type="OrthoDB" id="5979581at2759"/>
<reference evidence="1" key="1">
    <citation type="submission" date="2020-01" db="EMBL/GenBank/DDBJ databases">
        <authorList>
            <consortium name="DOE Joint Genome Institute"/>
            <person name="Haridas S."/>
            <person name="Albert R."/>
            <person name="Binder M."/>
            <person name="Bloem J."/>
            <person name="Labutti K."/>
            <person name="Salamov A."/>
            <person name="Andreopoulos B."/>
            <person name="Baker S.E."/>
            <person name="Barry K."/>
            <person name="Bills G."/>
            <person name="Bluhm B.H."/>
            <person name="Cannon C."/>
            <person name="Castanera R."/>
            <person name="Culley D.E."/>
            <person name="Daum C."/>
            <person name="Ezra D."/>
            <person name="Gonzalez J.B."/>
            <person name="Henrissat B."/>
            <person name="Kuo A."/>
            <person name="Liang C."/>
            <person name="Lipzen A."/>
            <person name="Lutzoni F."/>
            <person name="Magnuson J."/>
            <person name="Mondo S."/>
            <person name="Nolan M."/>
            <person name="Ohm R."/>
            <person name="Pangilinan J."/>
            <person name="Park H.-J."/>
            <person name="Ramirez L."/>
            <person name="Alfaro M."/>
            <person name="Sun H."/>
            <person name="Tritt A."/>
            <person name="Yoshinaga Y."/>
            <person name="Zwiers L.-H."/>
            <person name="Turgeon B.G."/>
            <person name="Goodwin S.B."/>
            <person name="Spatafora J.W."/>
            <person name="Crous P.W."/>
            <person name="Grigoriev I.V."/>
        </authorList>
    </citation>
    <scope>NUCLEOTIDE SEQUENCE</scope>
    <source>
        <strain evidence="1">CBS 394.84</strain>
    </source>
</reference>
<dbReference type="Gene3D" id="1.10.510.10">
    <property type="entry name" value="Transferase(Phosphotransferase) domain 1"/>
    <property type="match status" value="1"/>
</dbReference>
<keyword evidence="2" id="KW-1185">Reference proteome</keyword>
<name>A0A9P4GD75_9PLEO</name>
<dbReference type="EMBL" id="ML976617">
    <property type="protein sequence ID" value="KAF1843237.1"/>
    <property type="molecule type" value="Genomic_DNA"/>
</dbReference>
<dbReference type="InterPro" id="IPR011009">
    <property type="entry name" value="Kinase-like_dom_sf"/>
</dbReference>
<sequence>MTALERPATILLIFTLARHCPNIIFNHAEYSVFDLFSSPQAMDSRLPTLKSASSPWGTTPTPPAHLFRTVKRLSAFANKSNAVFLCLPRELPPPFIPETSRSYGLPSPVAKVHAAFKKQPEARMRQQVWLLEYPRASDAIFHSMNFNGVSGLTQEYVKVLPQLVVVKMGVAPAKIRKEGEIIEILHRGREYSTLHIGSSIVKSQITSEASSSWLCLRPNFAPTLAQFGEASVAAGRGGIPSWFVAHTFLGLVDAVDFLHKDGIMHNRLYASNVMLNLYPSYIHHRYRGYPDIQLIDFSCATTMAESGSEKDTKGLLWVVEQVVTKWSDSAPFLAVKAAREDTDDPTVLVLRDIQEVLGDDAPFGLKDIKQNFVVRVEKLRNTGPETIPRYMMKLLHADLATEEELESAFRKLTVLKFETRREEFRRIVKDVPLMMGTWGHAGMKGKRIMVMRFTTRKADFLRTIGEGYVEDETSMDMNDTEMSGVEMADDETRSDSRNMRYPSLFWGI</sequence>
<organism evidence="1 2">
    <name type="scientific">Cucurbitaria berberidis CBS 394.84</name>
    <dbReference type="NCBI Taxonomy" id="1168544"/>
    <lineage>
        <taxon>Eukaryota</taxon>
        <taxon>Fungi</taxon>
        <taxon>Dikarya</taxon>
        <taxon>Ascomycota</taxon>
        <taxon>Pezizomycotina</taxon>
        <taxon>Dothideomycetes</taxon>
        <taxon>Pleosporomycetidae</taxon>
        <taxon>Pleosporales</taxon>
        <taxon>Pleosporineae</taxon>
        <taxon>Cucurbitariaceae</taxon>
        <taxon>Cucurbitaria</taxon>
    </lineage>
</organism>
<dbReference type="AlphaFoldDB" id="A0A9P4GD75"/>
<proteinExistence type="predicted"/>
<dbReference type="RefSeq" id="XP_040785800.1">
    <property type="nucleotide sequence ID" value="XM_040933719.1"/>
</dbReference>